<dbReference type="Proteomes" id="UP000028524">
    <property type="component" value="Unassembled WGS sequence"/>
</dbReference>
<dbReference type="HOGENOM" id="CLU_1836453_0_0_1"/>
<feature type="region of interest" description="Disordered" evidence="1">
    <location>
        <begin position="14"/>
        <end position="58"/>
    </location>
</feature>
<protein>
    <submittedName>
        <fullName evidence="2">Uncharacterized protein</fullName>
    </submittedName>
</protein>
<dbReference type="EMBL" id="KL660113">
    <property type="protein sequence ID" value="KFA67658.1"/>
    <property type="molecule type" value="Genomic_DNA"/>
</dbReference>
<evidence type="ECO:0000313" key="2">
    <source>
        <dbReference type="EMBL" id="KFA67658.1"/>
    </source>
</evidence>
<evidence type="ECO:0000256" key="1">
    <source>
        <dbReference type="SAM" id="MobiDB-lite"/>
    </source>
</evidence>
<sequence>MSVIRDSISRRREIAAATAKPRAARGRAVGKGRGFPAGPETWARPGWDKARQRSLRSKYPLGAATATTVLCHVPGQRQPPAPNQHKHQTTRRACTAAPRRSIPITQPRASPLHPQAYVPCKGTHSLVSARRPAANARVRC</sequence>
<accession>A0A084QUM3</accession>
<evidence type="ECO:0000313" key="3">
    <source>
        <dbReference type="Proteomes" id="UP000028524"/>
    </source>
</evidence>
<gene>
    <name evidence="2" type="ORF">S40285_10261</name>
</gene>
<keyword evidence="3" id="KW-1185">Reference proteome</keyword>
<dbReference type="AlphaFoldDB" id="A0A084QUM3"/>
<proteinExistence type="predicted"/>
<feature type="region of interest" description="Disordered" evidence="1">
    <location>
        <begin position="73"/>
        <end position="113"/>
    </location>
</feature>
<reference evidence="2 3" key="1">
    <citation type="journal article" date="2014" name="BMC Genomics">
        <title>Comparative genome sequencing reveals chemotype-specific gene clusters in the toxigenic black mold Stachybotrys.</title>
        <authorList>
            <person name="Semeiks J."/>
            <person name="Borek D."/>
            <person name="Otwinowski Z."/>
            <person name="Grishin N.V."/>
        </authorList>
    </citation>
    <scope>NUCLEOTIDE SEQUENCE [LARGE SCALE GENOMIC DNA]</scope>
    <source>
        <strain evidence="2 3">IBT 40285</strain>
    </source>
</reference>
<organism evidence="2 3">
    <name type="scientific">Stachybotrys chlorohalonatus (strain IBT 40285)</name>
    <dbReference type="NCBI Taxonomy" id="1283841"/>
    <lineage>
        <taxon>Eukaryota</taxon>
        <taxon>Fungi</taxon>
        <taxon>Dikarya</taxon>
        <taxon>Ascomycota</taxon>
        <taxon>Pezizomycotina</taxon>
        <taxon>Sordariomycetes</taxon>
        <taxon>Hypocreomycetidae</taxon>
        <taxon>Hypocreales</taxon>
        <taxon>Stachybotryaceae</taxon>
        <taxon>Stachybotrys</taxon>
    </lineage>
</organism>
<name>A0A084QUM3_STAC4</name>
<feature type="compositionally biased region" description="Low complexity" evidence="1">
    <location>
        <begin position="91"/>
        <end position="100"/>
    </location>
</feature>
<dbReference type="InParanoid" id="A0A084QUM3"/>